<protein>
    <submittedName>
        <fullName evidence="6">PhoH family protein</fullName>
    </submittedName>
</protein>
<dbReference type="GO" id="GO:0005829">
    <property type="term" value="C:cytosol"/>
    <property type="evidence" value="ECO:0007669"/>
    <property type="project" value="TreeGrafter"/>
</dbReference>
<accession>A0A540VM06</accession>
<dbReference type="SUPFAM" id="SSF88723">
    <property type="entry name" value="PIN domain-like"/>
    <property type="match status" value="1"/>
</dbReference>
<dbReference type="GO" id="GO:0005524">
    <property type="term" value="F:ATP binding"/>
    <property type="evidence" value="ECO:0007669"/>
    <property type="project" value="UniProtKB-KW"/>
</dbReference>
<dbReference type="Gene3D" id="3.40.50.1010">
    <property type="entry name" value="5'-nuclease"/>
    <property type="match status" value="1"/>
</dbReference>
<proteinExistence type="inferred from homology"/>
<dbReference type="InterPro" id="IPR051451">
    <property type="entry name" value="PhoH2-like"/>
</dbReference>
<reference evidence="6 7" key="1">
    <citation type="submission" date="2019-06" db="EMBL/GenBank/DDBJ databases">
        <title>Metagenome assembled Genome of Spiribacter salinus SL48-SHIP from the microbial mat of Salt Lake 48 (Novosibirsk region, Russia).</title>
        <authorList>
            <person name="Shipova A."/>
            <person name="Rozanov A.S."/>
            <person name="Bryanskaya A.V."/>
            <person name="Peltek S.E."/>
        </authorList>
    </citation>
    <scope>NUCLEOTIDE SEQUENCE [LARGE SCALE GENOMIC DNA]</scope>
    <source>
        <strain evidence="6">SL48-SHIP-2</strain>
    </source>
</reference>
<evidence type="ECO:0000256" key="3">
    <source>
        <dbReference type="ARBA" id="ARBA00022840"/>
    </source>
</evidence>
<dbReference type="CDD" id="cd09883">
    <property type="entry name" value="PIN_VapC_PhoHL-ATPase"/>
    <property type="match status" value="1"/>
</dbReference>
<dbReference type="InterPro" id="IPR002716">
    <property type="entry name" value="PIN_dom"/>
</dbReference>
<evidence type="ECO:0000313" key="6">
    <source>
        <dbReference type="EMBL" id="TQE97799.1"/>
    </source>
</evidence>
<dbReference type="EMBL" id="VIFK01000295">
    <property type="protein sequence ID" value="TQE97799.1"/>
    <property type="molecule type" value="Genomic_DNA"/>
</dbReference>
<dbReference type="AlphaFoldDB" id="A0A540VM06"/>
<dbReference type="Proteomes" id="UP000315400">
    <property type="component" value="Unassembled WGS sequence"/>
</dbReference>
<sequence>MIQPLNASARRSYILDTNVLIHDPAAVLKFDEHEVLIPMTVLEELDGLKTGRSDTARSARQATRNLSQLLEGHSPAEVHAGIPIHKASGVGGTLRFLPTPDLSNSDTFHQATPDNLILAAAIAAGQAPSSSTPIVISKDVNLQVKAAALDLRVEDYRHDSVLRDSDSMSDGVWRTGRVWGDLEAYELGGESASGRPRYAVRGDAVAEWHPGMLVRDDEGFEAIVRRHDDREAEVETCSSYRNGRNLWGVNARDAHQNFAMNLLMDDTIDLVSLAGAAGTGKTFIVMAAALSLVFDERAFERVVITRETTPMGEEIGFLPGTEEEKMNPWMGAFQDNLNELLRVQDENVSTAARHFLESRVQMRSMGFMRGRTFTDTLLIIDEAQNLTPRQVKSLATRAGRNTKLIFMGNVGQIDTPYLTPSTCGLAYLVERFLFWPHAGHVTLRTVERSRLAQTSEEVL</sequence>
<comment type="caution">
    <text evidence="6">The sequence shown here is derived from an EMBL/GenBank/DDBJ whole genome shotgun (WGS) entry which is preliminary data.</text>
</comment>
<feature type="domain" description="PIN" evidence="5">
    <location>
        <begin position="11"/>
        <end position="144"/>
    </location>
</feature>
<evidence type="ECO:0000256" key="1">
    <source>
        <dbReference type="ARBA" id="ARBA00010393"/>
    </source>
</evidence>
<dbReference type="Pfam" id="PF02562">
    <property type="entry name" value="PhoH"/>
    <property type="match status" value="1"/>
</dbReference>
<dbReference type="InterPro" id="IPR029060">
    <property type="entry name" value="PIN-like_dom_sf"/>
</dbReference>
<dbReference type="InterPro" id="IPR027417">
    <property type="entry name" value="P-loop_NTPase"/>
</dbReference>
<comment type="similarity">
    <text evidence="4">In the N-terminal section; belongs to the PINc/VapC protein family.</text>
</comment>
<name>A0A540VM06_9GAMM</name>
<dbReference type="STRING" id="1260251.SPISAL_04595"/>
<keyword evidence="2" id="KW-0547">Nucleotide-binding</keyword>
<evidence type="ECO:0000256" key="4">
    <source>
        <dbReference type="ARBA" id="ARBA00046345"/>
    </source>
</evidence>
<evidence type="ECO:0000313" key="7">
    <source>
        <dbReference type="Proteomes" id="UP000315400"/>
    </source>
</evidence>
<evidence type="ECO:0000259" key="5">
    <source>
        <dbReference type="SMART" id="SM00670"/>
    </source>
</evidence>
<dbReference type="Gene3D" id="3.40.50.300">
    <property type="entry name" value="P-loop containing nucleotide triphosphate hydrolases"/>
    <property type="match status" value="1"/>
</dbReference>
<dbReference type="InterPro" id="IPR003714">
    <property type="entry name" value="PhoH"/>
</dbReference>
<organism evidence="6 7">
    <name type="scientific">Spiribacter salinus</name>
    <dbReference type="NCBI Taxonomy" id="1335746"/>
    <lineage>
        <taxon>Bacteria</taxon>
        <taxon>Pseudomonadati</taxon>
        <taxon>Pseudomonadota</taxon>
        <taxon>Gammaproteobacteria</taxon>
        <taxon>Chromatiales</taxon>
        <taxon>Ectothiorhodospiraceae</taxon>
        <taxon>Spiribacter</taxon>
    </lineage>
</organism>
<dbReference type="PANTHER" id="PTHR30473:SF2">
    <property type="entry name" value="PIN DOMAIN-CONTAINING PROTEIN"/>
    <property type="match status" value="1"/>
</dbReference>
<gene>
    <name evidence="6" type="ORF">FKY71_15845</name>
</gene>
<dbReference type="SUPFAM" id="SSF52540">
    <property type="entry name" value="P-loop containing nucleoside triphosphate hydrolases"/>
    <property type="match status" value="1"/>
</dbReference>
<evidence type="ECO:0000256" key="2">
    <source>
        <dbReference type="ARBA" id="ARBA00022741"/>
    </source>
</evidence>
<dbReference type="SMART" id="SM00670">
    <property type="entry name" value="PINc"/>
    <property type="match status" value="1"/>
</dbReference>
<dbReference type="Pfam" id="PF13638">
    <property type="entry name" value="PIN_4"/>
    <property type="match status" value="1"/>
</dbReference>
<keyword evidence="3" id="KW-0067">ATP-binding</keyword>
<comment type="similarity">
    <text evidence="1">Belongs to the PhoH family.</text>
</comment>
<dbReference type="PANTHER" id="PTHR30473">
    <property type="entry name" value="PROTEIN PHOH"/>
    <property type="match status" value="1"/>
</dbReference>